<gene>
    <name evidence="2" type="ORF">PPRIM_AZ9-3.1.T0600051</name>
</gene>
<dbReference type="FunFam" id="3.40.50.300:FF:004991">
    <property type="entry name" value="Uncharacterized protein"/>
    <property type="match status" value="1"/>
</dbReference>
<dbReference type="PROSITE" id="PS51717">
    <property type="entry name" value="G_VLIG"/>
    <property type="match status" value="1"/>
</dbReference>
<accession>A0A8S1MNF2</accession>
<evidence type="ECO:0000259" key="1">
    <source>
        <dbReference type="PROSITE" id="PS51717"/>
    </source>
</evidence>
<evidence type="ECO:0000313" key="3">
    <source>
        <dbReference type="Proteomes" id="UP000688137"/>
    </source>
</evidence>
<evidence type="ECO:0000313" key="2">
    <source>
        <dbReference type="EMBL" id="CAD8078446.1"/>
    </source>
</evidence>
<organism evidence="2 3">
    <name type="scientific">Paramecium primaurelia</name>
    <dbReference type="NCBI Taxonomy" id="5886"/>
    <lineage>
        <taxon>Eukaryota</taxon>
        <taxon>Sar</taxon>
        <taxon>Alveolata</taxon>
        <taxon>Ciliophora</taxon>
        <taxon>Intramacronucleata</taxon>
        <taxon>Oligohymenophorea</taxon>
        <taxon>Peniculida</taxon>
        <taxon>Parameciidae</taxon>
        <taxon>Paramecium</taxon>
    </lineage>
</organism>
<dbReference type="GO" id="GO:0005525">
    <property type="term" value="F:GTP binding"/>
    <property type="evidence" value="ECO:0007669"/>
    <property type="project" value="InterPro"/>
</dbReference>
<dbReference type="InterPro" id="IPR030383">
    <property type="entry name" value="G_VLIG_dom"/>
</dbReference>
<dbReference type="PANTHER" id="PTHR22796:SF1">
    <property type="entry name" value="VWFA DOMAIN-CONTAINING PROTEIN"/>
    <property type="match status" value="1"/>
</dbReference>
<protein>
    <recommendedName>
        <fullName evidence="1">VLIG-type G domain-containing protein</fullName>
    </recommendedName>
</protein>
<proteinExistence type="predicted"/>
<dbReference type="PANTHER" id="PTHR22796">
    <property type="entry name" value="URG4-RELATED"/>
    <property type="match status" value="1"/>
</dbReference>
<dbReference type="OMA" id="KCIMVES"/>
<name>A0A8S1MNF2_PARPR</name>
<reference evidence="2" key="1">
    <citation type="submission" date="2021-01" db="EMBL/GenBank/DDBJ databases">
        <authorList>
            <consortium name="Genoscope - CEA"/>
            <person name="William W."/>
        </authorList>
    </citation>
    <scope>NUCLEOTIDE SEQUENCE</scope>
</reference>
<sequence>MNSQSFYFETAFTIQKDLTEEYSEDKILIKSNIKQLLNQLKSDQDKKLNILGLYGYTETIINYVTTRYNANLQLDVELQNHTLACIGMINLDSLLVFCYIIPENKKVDQVVESIETTLFRILIDLCQNIIILPTDKILQKWIPIKDSQLLRNKMQNYQSEEIDSNSCRCIEVQQKLAIKEIQNYNQYYKNSLNSILFYNLKQEEYTKLVESYYQDQVKNIMLFGRLNEELEFPNPILEKNYVQKINKDIIFSMTHYFSYFKDSVENGLYEQLQLKFSPQEFNFLKLAKFFLNHAFRKLNSFKDNTEVLKGPELIKEVKTSNFILKSKELLSKLIRIVIKYINREFSKMQDFVNRKIKSIMEKIEIENGVGQEFIVEMKLQRFKIFRNMDNTFKKIEFLNKDLNISKEKETKFQQQNYHNYQLVDFFPLYNINEGKQSDYLLIMKCIMVESKKNCYHVYLLQENRKPVLIVIYTDLNNPYFYYALEQQTLYQFNLPKRIVISTLNKDKECIDTERIIELEETIYIIQYSYSEEYECFLLLSDDKKVYKWSSNDQEFNQQLQSYQDEEGFVYEKEFDSDYYNLIVCGSGKFYLLFKIQSVDIYDFNNTKISSIQFRSIYQIDQIYIFSDQYDSFIFLAKNQVEQELYQLENFNKKSRLTGNQNYQIQSSNYILDLIKSSFVVYGKNSSILDVVQNQSNFYCSQKCGDIIQDCFYKIQLQKYSTLYIQEVFEIQSVNSKALFNVLSSRVPIQLCTFECKRLIVLSDGLNKLNQSFDCIQIDKQLKQISFGMIEELLIDYNKPIYVVSILGKQSGGKSYLLNQIFGIRFGVSSARCTDGIWCSQIQLQGHQFIILDCEGLFGQRRNNIEEITLLSFLTAISDLTIFNQCSSYDRHLNELFDNLIEANTRLKGNQLFKSKLMILVRDIYQASSQNAQLELDGQMDSIINSSNNELLKQLLKNGVSAQLMSYFELEQFDRDVNQIREQILENAKNNMRWQDAQSLFTSMKITLLQLSVKDTRNVQDYELNYQIHKLKEQSNIYWLELPQWIIKKEDPNNISQQIILTQIIEDNFSLLLQQALNILRINFEQESCFMQKFTKVDKLIQQFTNKRINYIINIIQKEIEQKLVQIYDLDRDMKQNILLDCENELKQHLHNYKLCGQTCSKCYALCTQYNGHLSKNGTKIEKVRAIIQKKKSKIQMIQKQLDLEDGADLEQFQIQEKLNLQELQVNLSKIKGDRTMVQRVTALKDIQQKIYIVEGRIKKLNNMIELQESLNKEQEQIQQFNKQHICWSDTHLCEQENCELLQSHFGDHFTKSLNNDQCDKECLLCQNQCILNNGHQNNSLHYCQSKHVCQETCQYCAEQCTQDPFIEHKHICNLRYCNKSCSLGCQRQCSEQHSHELENEHFCNCHHQCDKLCNLPGICTVDGYVKRIKMWKSNAGSLYGQTTYEQVRRKEKCFKLIPIGENSHDLGHACSNRKHLCDQQCPGCKAYCYLESGHTNLHHTIYHNVIEPQQSCFKLDDKDNDIQYCRPETCDEYCIRLGRGHSHIIECVDEFLCYQQQLNKSSKYYKAVHISNNLDNVLCKQFWEVLGWEQPVRGNKRIEISKCNAKCQTCNKFCNYMAWHDKGINSMNHKFECYNTHQIKSINIVFIIDQTDEQNIQIALKLLSICNNNKVQFKSAKTKFAIILYHDHHPHKEISSPTFILSDFTDSDTLLSKLKDVKPKKITAISDYPNAVLDGLHEQQQLSWSTKNSQKIVILLTQAPPHGHSKYHSFDDNYPKGCPCKLKEMEILKNYRMKQIHLIIPELSSHLNLMIKIFQNYLPSLHSINPNKNMAETIIKYLFKYLQIPYSNKV</sequence>
<dbReference type="Proteomes" id="UP000688137">
    <property type="component" value="Unassembled WGS sequence"/>
</dbReference>
<dbReference type="EMBL" id="CAJJDM010000061">
    <property type="protein sequence ID" value="CAD8078446.1"/>
    <property type="molecule type" value="Genomic_DNA"/>
</dbReference>
<keyword evidence="3" id="KW-1185">Reference proteome</keyword>
<comment type="caution">
    <text evidence="2">The sequence shown here is derived from an EMBL/GenBank/DDBJ whole genome shotgun (WGS) entry which is preliminary data.</text>
</comment>
<feature type="domain" description="VLIG-type G" evidence="1">
    <location>
        <begin position="797"/>
        <end position="856"/>
    </location>
</feature>